<protein>
    <submittedName>
        <fullName evidence="9">Endospore germination permease</fullName>
    </submittedName>
</protein>
<dbReference type="EMBL" id="JAFHAP010000004">
    <property type="protein sequence ID" value="MBN2908300.1"/>
    <property type="molecule type" value="Genomic_DNA"/>
</dbReference>
<dbReference type="Proteomes" id="UP001177120">
    <property type="component" value="Unassembled WGS sequence"/>
</dbReference>
<feature type="transmembrane region" description="Helical" evidence="8">
    <location>
        <begin position="46"/>
        <end position="65"/>
    </location>
</feature>
<feature type="transmembrane region" description="Helical" evidence="8">
    <location>
        <begin position="91"/>
        <end position="111"/>
    </location>
</feature>
<dbReference type="PANTHER" id="PTHR34975">
    <property type="entry name" value="SPORE GERMINATION PROTEIN A2"/>
    <property type="match status" value="1"/>
</dbReference>
<keyword evidence="7 8" id="KW-0472">Membrane</keyword>
<keyword evidence="3" id="KW-0813">Transport</keyword>
<dbReference type="PANTHER" id="PTHR34975:SF2">
    <property type="entry name" value="SPORE GERMINATION PROTEIN A2"/>
    <property type="match status" value="1"/>
</dbReference>
<feature type="transmembrane region" description="Helical" evidence="8">
    <location>
        <begin position="322"/>
        <end position="338"/>
    </location>
</feature>
<comment type="similarity">
    <text evidence="2">Belongs to the amino acid-polyamine-organocation (APC) superfamily. Spore germination protein (SGP) (TC 2.A.3.9) family.</text>
</comment>
<evidence type="ECO:0000256" key="7">
    <source>
        <dbReference type="ARBA" id="ARBA00023136"/>
    </source>
</evidence>
<evidence type="ECO:0000256" key="5">
    <source>
        <dbReference type="ARBA" id="ARBA00022692"/>
    </source>
</evidence>
<comment type="subcellular location">
    <subcellularLocation>
        <location evidence="1">Membrane</location>
        <topology evidence="1">Multi-pass membrane protein</topology>
    </subcellularLocation>
</comment>
<feature type="transmembrane region" description="Helical" evidence="8">
    <location>
        <begin position="131"/>
        <end position="149"/>
    </location>
</feature>
<reference evidence="9" key="1">
    <citation type="journal article" date="2024" name="Int. J. Syst. Evol. Microbiol.">
        <title>Polycladomyces zharkentensis sp. nov., a novel thermophilic cellulose- and starch-degrading member of the Bacillota from a geothermal aquifer in Kazakhstan.</title>
        <authorList>
            <person name="Mashzhan A."/>
            <person name="Kistaubayeva A."/>
            <person name="Javier-Lopez R."/>
            <person name="Bissenova U."/>
            <person name="Bissenbay A."/>
            <person name="Birkeland N.K."/>
        </authorList>
    </citation>
    <scope>NUCLEOTIDE SEQUENCE</scope>
    <source>
        <strain evidence="9">ZKZ2T</strain>
    </source>
</reference>
<keyword evidence="4" id="KW-0309">Germination</keyword>
<comment type="caution">
    <text evidence="9">The sequence shown here is derived from an EMBL/GenBank/DDBJ whole genome shotgun (WGS) entry which is preliminary data.</text>
</comment>
<feature type="transmembrane region" description="Helical" evidence="8">
    <location>
        <begin position="285"/>
        <end position="310"/>
    </location>
</feature>
<dbReference type="RefSeq" id="WP_205492462.1">
    <property type="nucleotide sequence ID" value="NZ_JAFHAP010000004.1"/>
</dbReference>
<feature type="transmembrane region" description="Helical" evidence="8">
    <location>
        <begin position="12"/>
        <end position="34"/>
    </location>
</feature>
<accession>A0ABS2WFV9</accession>
<organism evidence="9 10">
    <name type="scientific">Polycladomyces zharkentensis</name>
    <dbReference type="NCBI Taxonomy" id="2807616"/>
    <lineage>
        <taxon>Bacteria</taxon>
        <taxon>Bacillati</taxon>
        <taxon>Bacillota</taxon>
        <taxon>Bacilli</taxon>
        <taxon>Bacillales</taxon>
        <taxon>Thermoactinomycetaceae</taxon>
        <taxon>Polycladomyces</taxon>
    </lineage>
</organism>
<evidence type="ECO:0000256" key="6">
    <source>
        <dbReference type="ARBA" id="ARBA00022989"/>
    </source>
</evidence>
<proteinExistence type="inferred from homology"/>
<evidence type="ECO:0000256" key="3">
    <source>
        <dbReference type="ARBA" id="ARBA00022448"/>
    </source>
</evidence>
<evidence type="ECO:0000313" key="10">
    <source>
        <dbReference type="Proteomes" id="UP001177120"/>
    </source>
</evidence>
<gene>
    <name evidence="9" type="ORF">JQC72_02035</name>
</gene>
<evidence type="ECO:0000256" key="2">
    <source>
        <dbReference type="ARBA" id="ARBA00007998"/>
    </source>
</evidence>
<keyword evidence="6 8" id="KW-1133">Transmembrane helix</keyword>
<evidence type="ECO:0000313" key="9">
    <source>
        <dbReference type="EMBL" id="MBN2908300.1"/>
    </source>
</evidence>
<keyword evidence="5 8" id="KW-0812">Transmembrane</keyword>
<dbReference type="InterPro" id="IPR004761">
    <property type="entry name" value="Spore_GerAB"/>
</dbReference>
<evidence type="ECO:0000256" key="8">
    <source>
        <dbReference type="SAM" id="Phobius"/>
    </source>
</evidence>
<feature type="transmembrane region" description="Helical" evidence="8">
    <location>
        <begin position="350"/>
        <end position="372"/>
    </location>
</feature>
<feature type="transmembrane region" description="Helical" evidence="8">
    <location>
        <begin position="229"/>
        <end position="253"/>
    </location>
</feature>
<dbReference type="Pfam" id="PF03845">
    <property type="entry name" value="Spore_permease"/>
    <property type="match status" value="1"/>
</dbReference>
<keyword evidence="10" id="KW-1185">Reference proteome</keyword>
<feature type="transmembrane region" description="Helical" evidence="8">
    <location>
        <begin position="198"/>
        <end position="217"/>
    </location>
</feature>
<dbReference type="Gene3D" id="1.20.1740.10">
    <property type="entry name" value="Amino acid/polyamine transporter I"/>
    <property type="match status" value="1"/>
</dbReference>
<sequence length="385" mass="42822">MNASSKQMTQKTVSTYQAFALIVSAMVGIGVLSMPQGVAKDAGPDGVWIFPLAGLLVAFGTFLVTKLGQRFPGLHFVQYIPRILGSKRSPWLGKIMAAPLIIIGVLLWLVTSALVSRLFGEGLVTVTLQRTPIQFIIFTLIAVGAVVSAQRTEVIARFNEFLLPFLFIPFVLNLFTWLQRGELENLFPLFQVEPKQILRGLLTSFFSFAGFEFVLNYMPDYQRPQKAMIGHMTGIAVVTVLYWTTFMASLAAFGQFELVRMIWPTYELVKILSIPGNILERLESAILTVWMIAVFTTLIIGFNTVINTIMVAFRWPDRYRKWIALGCVPLLYVIAVWPPDLKTAFLVRDWIGIGLVSYAVFGSALLLLIAVIRKIKGGTGDVASS</sequence>
<name>A0ABS2WFV9_9BACL</name>
<feature type="transmembrane region" description="Helical" evidence="8">
    <location>
        <begin position="161"/>
        <end position="178"/>
    </location>
</feature>
<evidence type="ECO:0000256" key="4">
    <source>
        <dbReference type="ARBA" id="ARBA00022544"/>
    </source>
</evidence>
<dbReference type="NCBIfam" id="TIGR00912">
    <property type="entry name" value="2A0309"/>
    <property type="match status" value="1"/>
</dbReference>
<evidence type="ECO:0000256" key="1">
    <source>
        <dbReference type="ARBA" id="ARBA00004141"/>
    </source>
</evidence>